<organism evidence="2">
    <name type="scientific">Timspurckia oligopyrenoides</name>
    <dbReference type="NCBI Taxonomy" id="708627"/>
    <lineage>
        <taxon>Eukaryota</taxon>
        <taxon>Rhodophyta</taxon>
        <taxon>Bangiophyceae</taxon>
        <taxon>Porphyridiales</taxon>
        <taxon>Porphyridiaceae</taxon>
        <taxon>Timspurckia</taxon>
    </lineage>
</organism>
<dbReference type="EMBL" id="HBFP01001967">
    <property type="protein sequence ID" value="CAD8817032.1"/>
    <property type="molecule type" value="Transcribed_RNA"/>
</dbReference>
<proteinExistence type="predicted"/>
<feature type="region of interest" description="Disordered" evidence="1">
    <location>
        <begin position="61"/>
        <end position="82"/>
    </location>
</feature>
<accession>A0A7S1EQ32</accession>
<reference evidence="2" key="1">
    <citation type="submission" date="2021-01" db="EMBL/GenBank/DDBJ databases">
        <authorList>
            <person name="Corre E."/>
            <person name="Pelletier E."/>
            <person name="Niang G."/>
            <person name="Scheremetjew M."/>
            <person name="Finn R."/>
            <person name="Kale V."/>
            <person name="Holt S."/>
            <person name="Cochrane G."/>
            <person name="Meng A."/>
            <person name="Brown T."/>
            <person name="Cohen L."/>
        </authorList>
    </citation>
    <scope>NUCLEOTIDE SEQUENCE</scope>
    <source>
        <strain evidence="2">CCMP3278</strain>
    </source>
</reference>
<evidence type="ECO:0000256" key="1">
    <source>
        <dbReference type="SAM" id="MobiDB-lite"/>
    </source>
</evidence>
<name>A0A7S1EQ32_9RHOD</name>
<protein>
    <submittedName>
        <fullName evidence="2">Uncharacterized protein</fullName>
    </submittedName>
</protein>
<gene>
    <name evidence="2" type="ORF">TOLI1172_LOCUS1420</name>
</gene>
<sequence>MSIGLMWMSEFDDEIHHENTDVFTSAINQNQMPYSNALDTQYSGALSFSFEEFQKNDSSKQLSFNSAETSKDSRPKSRNGFGLRKSVSLDIFKKNSSSSSSSTRRPTANVYTNEVHLTSEDSFEAPLIVQTKSGFRSGANSDSFAQSNKSFSNSSSPFRRKILRPLTLVK</sequence>
<evidence type="ECO:0000313" key="2">
    <source>
        <dbReference type="EMBL" id="CAD8817032.1"/>
    </source>
</evidence>
<dbReference type="AlphaFoldDB" id="A0A7S1EQ32"/>